<proteinExistence type="predicted"/>
<name>A0ABT5BMH9_9BACT</name>
<evidence type="ECO:0000313" key="3">
    <source>
        <dbReference type="Proteomes" id="UP001217838"/>
    </source>
</evidence>
<accession>A0ABT5BMH9</accession>
<feature type="region of interest" description="Disordered" evidence="1">
    <location>
        <begin position="58"/>
        <end position="101"/>
    </location>
</feature>
<evidence type="ECO:0000313" key="2">
    <source>
        <dbReference type="EMBL" id="MDC0674770.1"/>
    </source>
</evidence>
<protein>
    <submittedName>
        <fullName evidence="2">Uncharacterized protein</fullName>
    </submittedName>
</protein>
<sequence>MVEQGGQLSAVSDGAPVQTRAGAWRLCLPESLPATEEALDGQPTIDTIALRFRVSSDEETGALALPPTEVGREPGRRPVRAKSRRRDAPIDADAVETSAPM</sequence>
<dbReference type="RefSeq" id="WP_272009258.1">
    <property type="nucleotide sequence ID" value="NZ_JAQNDN010000025.1"/>
</dbReference>
<reference evidence="2 3" key="1">
    <citation type="submission" date="2022-11" db="EMBL/GenBank/DDBJ databases">
        <title>Minimal conservation of predation-associated metabolite biosynthetic gene clusters underscores biosynthetic potential of Myxococcota including descriptions for ten novel species: Archangium lansinium sp. nov., Myxococcus landrumus sp. nov., Nannocystis bai.</title>
        <authorList>
            <person name="Ahearne A."/>
            <person name="Stevens C."/>
            <person name="Dowd S."/>
        </authorList>
    </citation>
    <scope>NUCLEOTIDE SEQUENCE [LARGE SCALE GENOMIC DNA]</scope>
    <source>
        <strain evidence="2 3">NCELM</strain>
    </source>
</reference>
<dbReference type="EMBL" id="JAQNDN010000025">
    <property type="protein sequence ID" value="MDC0674770.1"/>
    <property type="molecule type" value="Genomic_DNA"/>
</dbReference>
<gene>
    <name evidence="2" type="ORF">POL58_43880</name>
</gene>
<evidence type="ECO:0000256" key="1">
    <source>
        <dbReference type="SAM" id="MobiDB-lite"/>
    </source>
</evidence>
<organism evidence="2 3">
    <name type="scientific">Nannocystis radixulma</name>
    <dbReference type="NCBI Taxonomy" id="2995305"/>
    <lineage>
        <taxon>Bacteria</taxon>
        <taxon>Pseudomonadati</taxon>
        <taxon>Myxococcota</taxon>
        <taxon>Polyangia</taxon>
        <taxon>Nannocystales</taxon>
        <taxon>Nannocystaceae</taxon>
        <taxon>Nannocystis</taxon>
    </lineage>
</organism>
<comment type="caution">
    <text evidence="2">The sequence shown here is derived from an EMBL/GenBank/DDBJ whole genome shotgun (WGS) entry which is preliminary data.</text>
</comment>
<dbReference type="Proteomes" id="UP001217838">
    <property type="component" value="Unassembled WGS sequence"/>
</dbReference>
<keyword evidence="3" id="KW-1185">Reference proteome</keyword>